<organism evidence="2">
    <name type="scientific">Sinorhizobium medicae</name>
    <dbReference type="NCBI Taxonomy" id="110321"/>
    <lineage>
        <taxon>Bacteria</taxon>
        <taxon>Pseudomonadati</taxon>
        <taxon>Pseudomonadota</taxon>
        <taxon>Alphaproteobacteria</taxon>
        <taxon>Hyphomicrobiales</taxon>
        <taxon>Rhizobiaceae</taxon>
        <taxon>Sinorhizobium/Ensifer group</taxon>
        <taxon>Sinorhizobium</taxon>
    </lineage>
</organism>
<proteinExistence type="predicted"/>
<evidence type="ECO:0000256" key="1">
    <source>
        <dbReference type="SAM" id="MobiDB-lite"/>
    </source>
</evidence>
<reference evidence="2" key="1">
    <citation type="submission" date="2019-06" db="EMBL/GenBank/DDBJ databases">
        <authorList>
            <person name="Le Quere A."/>
            <person name="Colella S."/>
        </authorList>
    </citation>
    <scope>NUCLEOTIDE SEQUENCE</scope>
    <source>
        <strain evidence="2">EmedicaeMD41</strain>
    </source>
</reference>
<feature type="compositionally biased region" description="Basic and acidic residues" evidence="1">
    <location>
        <begin position="13"/>
        <end position="37"/>
    </location>
</feature>
<evidence type="ECO:0000313" key="2">
    <source>
        <dbReference type="EMBL" id="VTZ61047.1"/>
    </source>
</evidence>
<name>A0A508WU17_9HYPH</name>
<dbReference type="Proteomes" id="UP000507954">
    <property type="component" value="Unassembled WGS sequence"/>
</dbReference>
<protein>
    <submittedName>
        <fullName evidence="2">Uncharacterized protein</fullName>
    </submittedName>
</protein>
<sequence length="59" mass="6751">MAISSLTLTEIAADQKKRDPSQNKQIEESEVLHDRGHSAPPIHYGMKTQNSVIWKEYLE</sequence>
<feature type="region of interest" description="Disordered" evidence="1">
    <location>
        <begin position="1"/>
        <end position="44"/>
    </location>
</feature>
<dbReference type="AlphaFoldDB" id="A0A508WU17"/>
<accession>A0A508WU17</accession>
<dbReference type="EMBL" id="CABFNB010000088">
    <property type="protein sequence ID" value="VTZ61047.1"/>
    <property type="molecule type" value="Genomic_DNA"/>
</dbReference>
<gene>
    <name evidence="2" type="ORF">EMEDMD4_230048</name>
</gene>
<dbReference type="RefSeq" id="WP_162305182.1">
    <property type="nucleotide sequence ID" value="NZ_CABFNB010000088.1"/>
</dbReference>